<dbReference type="InterPro" id="IPR000679">
    <property type="entry name" value="Znf_GATA"/>
</dbReference>
<gene>
    <name evidence="6" type="ORF">IF1G_09562</name>
</gene>
<proteinExistence type="predicted"/>
<evidence type="ECO:0000256" key="2">
    <source>
        <dbReference type="ARBA" id="ARBA00022771"/>
    </source>
</evidence>
<protein>
    <submittedName>
        <fullName evidence="6">GATA zinc finger protein</fullName>
    </submittedName>
</protein>
<evidence type="ECO:0000313" key="7">
    <source>
        <dbReference type="Proteomes" id="UP000315783"/>
    </source>
</evidence>
<dbReference type="Proteomes" id="UP000315783">
    <property type="component" value="Unassembled WGS sequence"/>
</dbReference>
<dbReference type="PANTHER" id="PTHR45658">
    <property type="entry name" value="GATA TRANSCRIPTION FACTOR"/>
    <property type="match status" value="1"/>
</dbReference>
<dbReference type="SMART" id="SM00401">
    <property type="entry name" value="ZnF_GATA"/>
    <property type="match status" value="1"/>
</dbReference>
<name>A0A545UR85_9HYPO</name>
<keyword evidence="1" id="KW-0479">Metal-binding</keyword>
<dbReference type="GO" id="GO:0006355">
    <property type="term" value="P:regulation of DNA-templated transcription"/>
    <property type="evidence" value="ECO:0007669"/>
    <property type="project" value="InterPro"/>
</dbReference>
<dbReference type="InterPro" id="IPR051140">
    <property type="entry name" value="GATA_TF"/>
</dbReference>
<evidence type="ECO:0000313" key="6">
    <source>
        <dbReference type="EMBL" id="TQV91977.1"/>
    </source>
</evidence>
<sequence length="204" mass="22672">MPIITPVAPHVGLEPLSLRTASSDLAAHVLAAISRASSVVDTRPSAVVSTQLSLKGLLQRESVQTIQEKLAVLARFANQLPRDIQAATPPVTNDELLIMGNLVREISASLEKIESLRADEDEVLPHVAEQYVPVRPISSVARRRRKEQRKLKTAHRCHSCSRLDTPQWRSGPDGPRTLCNVCGLIYTKRQQRHAEQMMRPLKSE</sequence>
<dbReference type="AlphaFoldDB" id="A0A545UR85"/>
<accession>A0A545UR85</accession>
<keyword evidence="2 4" id="KW-0863">Zinc-finger</keyword>
<evidence type="ECO:0000256" key="1">
    <source>
        <dbReference type="ARBA" id="ARBA00022723"/>
    </source>
</evidence>
<dbReference type="OrthoDB" id="2162994at2759"/>
<feature type="domain" description="GATA-type" evidence="5">
    <location>
        <begin position="151"/>
        <end position="186"/>
    </location>
</feature>
<dbReference type="GO" id="GO:0008270">
    <property type="term" value="F:zinc ion binding"/>
    <property type="evidence" value="ECO:0007669"/>
    <property type="project" value="UniProtKB-KW"/>
</dbReference>
<evidence type="ECO:0000259" key="5">
    <source>
        <dbReference type="PROSITE" id="PS50114"/>
    </source>
</evidence>
<reference evidence="6 7" key="1">
    <citation type="journal article" date="2019" name="Appl. Microbiol. Biotechnol.">
        <title>Genome sequence of Isaria javanica and comparative genome analysis insights into family S53 peptidase evolution in fungal entomopathogens.</title>
        <authorList>
            <person name="Lin R."/>
            <person name="Zhang X."/>
            <person name="Xin B."/>
            <person name="Zou M."/>
            <person name="Gao Y."/>
            <person name="Qin F."/>
            <person name="Hu Q."/>
            <person name="Xie B."/>
            <person name="Cheng X."/>
        </authorList>
    </citation>
    <scope>NUCLEOTIDE SEQUENCE [LARGE SCALE GENOMIC DNA]</scope>
    <source>
        <strain evidence="6 7">IJ1G</strain>
    </source>
</reference>
<dbReference type="EMBL" id="SPUK01000017">
    <property type="protein sequence ID" value="TQV91977.1"/>
    <property type="molecule type" value="Genomic_DNA"/>
</dbReference>
<evidence type="ECO:0000256" key="3">
    <source>
        <dbReference type="ARBA" id="ARBA00022833"/>
    </source>
</evidence>
<dbReference type="InterPro" id="IPR013088">
    <property type="entry name" value="Znf_NHR/GATA"/>
</dbReference>
<dbReference type="SUPFAM" id="SSF57716">
    <property type="entry name" value="Glucocorticoid receptor-like (DNA-binding domain)"/>
    <property type="match status" value="1"/>
</dbReference>
<keyword evidence="3" id="KW-0862">Zinc</keyword>
<dbReference type="CDD" id="cd00202">
    <property type="entry name" value="ZnF_GATA"/>
    <property type="match status" value="1"/>
</dbReference>
<dbReference type="STRING" id="43265.A0A545UR85"/>
<organism evidence="6 7">
    <name type="scientific">Cordyceps javanica</name>
    <dbReference type="NCBI Taxonomy" id="43265"/>
    <lineage>
        <taxon>Eukaryota</taxon>
        <taxon>Fungi</taxon>
        <taxon>Dikarya</taxon>
        <taxon>Ascomycota</taxon>
        <taxon>Pezizomycotina</taxon>
        <taxon>Sordariomycetes</taxon>
        <taxon>Hypocreomycetidae</taxon>
        <taxon>Hypocreales</taxon>
        <taxon>Cordycipitaceae</taxon>
        <taxon>Cordyceps</taxon>
    </lineage>
</organism>
<comment type="caution">
    <text evidence="6">The sequence shown here is derived from an EMBL/GenBank/DDBJ whole genome shotgun (WGS) entry which is preliminary data.</text>
</comment>
<dbReference type="Gene3D" id="3.30.50.10">
    <property type="entry name" value="Erythroid Transcription Factor GATA-1, subunit A"/>
    <property type="match status" value="1"/>
</dbReference>
<dbReference type="PROSITE" id="PS50114">
    <property type="entry name" value="GATA_ZN_FINGER_2"/>
    <property type="match status" value="1"/>
</dbReference>
<evidence type="ECO:0000256" key="4">
    <source>
        <dbReference type="PROSITE-ProRule" id="PRU00094"/>
    </source>
</evidence>
<dbReference type="Pfam" id="PF00320">
    <property type="entry name" value="GATA"/>
    <property type="match status" value="1"/>
</dbReference>
<dbReference type="GO" id="GO:0043565">
    <property type="term" value="F:sequence-specific DNA binding"/>
    <property type="evidence" value="ECO:0007669"/>
    <property type="project" value="InterPro"/>
</dbReference>
<keyword evidence="7" id="KW-1185">Reference proteome</keyword>